<organism evidence="5 6">
    <name type="scientific">Dillenia turbinata</name>
    <dbReference type="NCBI Taxonomy" id="194707"/>
    <lineage>
        <taxon>Eukaryota</taxon>
        <taxon>Viridiplantae</taxon>
        <taxon>Streptophyta</taxon>
        <taxon>Embryophyta</taxon>
        <taxon>Tracheophyta</taxon>
        <taxon>Spermatophyta</taxon>
        <taxon>Magnoliopsida</taxon>
        <taxon>eudicotyledons</taxon>
        <taxon>Gunneridae</taxon>
        <taxon>Pentapetalae</taxon>
        <taxon>Dilleniales</taxon>
        <taxon>Dilleniaceae</taxon>
        <taxon>Dillenia</taxon>
    </lineage>
</organism>
<sequence length="278" mass="30619">MKAVNHRHLPRSLGLLAAGLGGLISGALLVSSFNAASTSFAFFKPDAVYPQPTPMQLKAILHYATAKVVPQQSPAEIRLSFDVLVSIAPCNFLVFGLGHDSLMWASLNPRGTTIFLEEDPSWVIGILKNAPSLHARPVKYPTRLSQADSLLSTYKSEPACLPGNASLRGNNRCKLALCDLPHEVYEKEWDVIMIDAPRGYFDDAPGRMGVIYSAAVMARARKKSGVTHVFLHDVNRRVEKAYAEEFLCKKYLVKGVGRLWHFEIPPAKSTDLHATTFC</sequence>
<keyword evidence="3" id="KW-1133">Transmembrane helix</keyword>
<comment type="caution">
    <text evidence="5">The sequence shown here is derived from an EMBL/GenBank/DDBJ whole genome shotgun (WGS) entry which is preliminary data.</text>
</comment>
<keyword evidence="2" id="KW-0812">Transmembrane</keyword>
<dbReference type="Proteomes" id="UP001370490">
    <property type="component" value="Unassembled WGS sequence"/>
</dbReference>
<dbReference type="GO" id="GO:0000139">
    <property type="term" value="C:Golgi membrane"/>
    <property type="evidence" value="ECO:0007669"/>
    <property type="project" value="UniProtKB-SubCell"/>
</dbReference>
<dbReference type="NCBIfam" id="TIGR01627">
    <property type="entry name" value="A_thal_3515"/>
    <property type="match status" value="1"/>
</dbReference>
<proteinExistence type="predicted"/>
<dbReference type="GO" id="GO:0045492">
    <property type="term" value="P:xylan biosynthetic process"/>
    <property type="evidence" value="ECO:0007669"/>
    <property type="project" value="InterPro"/>
</dbReference>
<dbReference type="EMBL" id="JBAMMX010000019">
    <property type="protein sequence ID" value="KAK6922419.1"/>
    <property type="molecule type" value="Genomic_DNA"/>
</dbReference>
<dbReference type="AlphaFoldDB" id="A0AAN8UX67"/>
<evidence type="ECO:0000256" key="2">
    <source>
        <dbReference type="ARBA" id="ARBA00022692"/>
    </source>
</evidence>
<dbReference type="PANTHER" id="PTHR31444">
    <property type="entry name" value="OS11G0490100 PROTEIN"/>
    <property type="match status" value="1"/>
</dbReference>
<protein>
    <submittedName>
        <fullName evidence="5">Polysaccharide biosynthesis domain</fullName>
    </submittedName>
</protein>
<reference evidence="5 6" key="1">
    <citation type="submission" date="2023-12" db="EMBL/GenBank/DDBJ databases">
        <title>A high-quality genome assembly for Dillenia turbinata (Dilleniales).</title>
        <authorList>
            <person name="Chanderbali A."/>
        </authorList>
    </citation>
    <scope>NUCLEOTIDE SEQUENCE [LARGE SCALE GENOMIC DNA]</scope>
    <source>
        <strain evidence="5">LSX21</strain>
        <tissue evidence="5">Leaf</tissue>
    </source>
</reference>
<accession>A0AAN8UX67</accession>
<evidence type="ECO:0000313" key="5">
    <source>
        <dbReference type="EMBL" id="KAK6922419.1"/>
    </source>
</evidence>
<evidence type="ECO:0000256" key="3">
    <source>
        <dbReference type="ARBA" id="ARBA00022989"/>
    </source>
</evidence>
<dbReference type="InterPro" id="IPR006514">
    <property type="entry name" value="IRX15/GXM/AGM"/>
</dbReference>
<keyword evidence="4" id="KW-0472">Membrane</keyword>
<dbReference type="Pfam" id="PF21729">
    <property type="entry name" value="IRX15_IRX15L_GXM"/>
    <property type="match status" value="1"/>
</dbReference>
<evidence type="ECO:0000256" key="1">
    <source>
        <dbReference type="ARBA" id="ARBA00004194"/>
    </source>
</evidence>
<gene>
    <name evidence="5" type="ORF">RJ641_012926</name>
</gene>
<keyword evidence="6" id="KW-1185">Reference proteome</keyword>
<evidence type="ECO:0000256" key="4">
    <source>
        <dbReference type="ARBA" id="ARBA00023136"/>
    </source>
</evidence>
<evidence type="ECO:0000313" key="6">
    <source>
        <dbReference type="Proteomes" id="UP001370490"/>
    </source>
</evidence>
<name>A0AAN8UX67_9MAGN</name>
<comment type="subcellular location">
    <subcellularLocation>
        <location evidence="1">Golgi apparatus membrane</location>
        <topology evidence="1">Single-pass membrane protein</topology>
    </subcellularLocation>
</comment>